<dbReference type="InterPro" id="IPR032466">
    <property type="entry name" value="Metal_Hydrolase"/>
</dbReference>
<keyword evidence="2" id="KW-1185">Reference proteome</keyword>
<dbReference type="PANTHER" id="PTHR46124:SF2">
    <property type="entry name" value="D-AMINOACYL-TRNA DEACYLASE"/>
    <property type="match status" value="1"/>
</dbReference>
<sequence length="256" mass="29916">MIDTHIHLEQYEQVESLIPSWQERGIEKVVAVSNDLRSSYKTLELKERFPDFIWAAVGFHPEYEEPVERDVEEWKQLVKQELSLISAIGEIGLPHYSKWSSPSHLPRYIERLKEYIDVAHTYSLPVVLHAVHDKAELVYMILSEEFPEVQAHFHWLKGSEEVVHSIVRAGHYISVTPEVCYRKRDERLTVLVPPAQLLIETDGPWPFQGPFLHKQTTPLFLQQVTQKVASIHRMTEAQMKRILRSNAYHLYGRTES</sequence>
<dbReference type="CDD" id="cd01310">
    <property type="entry name" value="TatD_DNAse"/>
    <property type="match status" value="1"/>
</dbReference>
<dbReference type="PIRSF" id="PIRSF005902">
    <property type="entry name" value="DNase_TatD"/>
    <property type="match status" value="1"/>
</dbReference>
<name>A0ABW0U589_9BACI</name>
<dbReference type="Pfam" id="PF01026">
    <property type="entry name" value="TatD_DNase"/>
    <property type="match status" value="1"/>
</dbReference>
<dbReference type="Proteomes" id="UP001596143">
    <property type="component" value="Unassembled WGS sequence"/>
</dbReference>
<protein>
    <submittedName>
        <fullName evidence="1">TatD family hydrolase</fullName>
    </submittedName>
</protein>
<comment type="caution">
    <text evidence="1">The sequence shown here is derived from an EMBL/GenBank/DDBJ whole genome shotgun (WGS) entry which is preliminary data.</text>
</comment>
<evidence type="ECO:0000313" key="2">
    <source>
        <dbReference type="Proteomes" id="UP001596143"/>
    </source>
</evidence>
<reference evidence="2" key="1">
    <citation type="journal article" date="2019" name="Int. J. Syst. Evol. Microbiol.">
        <title>The Global Catalogue of Microorganisms (GCM) 10K type strain sequencing project: providing services to taxonomists for standard genome sequencing and annotation.</title>
        <authorList>
            <consortium name="The Broad Institute Genomics Platform"/>
            <consortium name="The Broad Institute Genome Sequencing Center for Infectious Disease"/>
            <person name="Wu L."/>
            <person name="Ma J."/>
        </authorList>
    </citation>
    <scope>NUCLEOTIDE SEQUENCE [LARGE SCALE GENOMIC DNA]</scope>
    <source>
        <strain evidence="2">CGMCC 1.15790</strain>
    </source>
</reference>
<dbReference type="GO" id="GO:0016787">
    <property type="term" value="F:hydrolase activity"/>
    <property type="evidence" value="ECO:0007669"/>
    <property type="project" value="UniProtKB-KW"/>
</dbReference>
<organism evidence="1 2">
    <name type="scientific">Aliibacillus thermotolerans</name>
    <dbReference type="NCBI Taxonomy" id="1834418"/>
    <lineage>
        <taxon>Bacteria</taxon>
        <taxon>Bacillati</taxon>
        <taxon>Bacillota</taxon>
        <taxon>Bacilli</taxon>
        <taxon>Bacillales</taxon>
        <taxon>Bacillaceae</taxon>
        <taxon>Aliibacillus</taxon>
    </lineage>
</organism>
<dbReference type="EMBL" id="JBHSPF010000015">
    <property type="protein sequence ID" value="MFC5627929.1"/>
    <property type="molecule type" value="Genomic_DNA"/>
</dbReference>
<dbReference type="InterPro" id="IPR001130">
    <property type="entry name" value="TatD-like"/>
</dbReference>
<dbReference type="SUPFAM" id="SSF51556">
    <property type="entry name" value="Metallo-dependent hydrolases"/>
    <property type="match status" value="1"/>
</dbReference>
<accession>A0ABW0U589</accession>
<dbReference type="RefSeq" id="WP_270896160.1">
    <property type="nucleotide sequence ID" value="NZ_JBHSPF010000015.1"/>
</dbReference>
<proteinExistence type="predicted"/>
<gene>
    <name evidence="1" type="ORF">ACFPTR_03335</name>
</gene>
<keyword evidence="1" id="KW-0378">Hydrolase</keyword>
<evidence type="ECO:0000313" key="1">
    <source>
        <dbReference type="EMBL" id="MFC5627929.1"/>
    </source>
</evidence>
<dbReference type="Gene3D" id="3.20.20.140">
    <property type="entry name" value="Metal-dependent hydrolases"/>
    <property type="match status" value="1"/>
</dbReference>
<dbReference type="PANTHER" id="PTHR46124">
    <property type="entry name" value="D-AMINOACYL-TRNA DEACYLASE"/>
    <property type="match status" value="1"/>
</dbReference>